<protein>
    <submittedName>
        <fullName evidence="1">7529_t:CDS:1</fullName>
    </submittedName>
</protein>
<organism evidence="1 2">
    <name type="scientific">Diversispora eburnea</name>
    <dbReference type="NCBI Taxonomy" id="1213867"/>
    <lineage>
        <taxon>Eukaryota</taxon>
        <taxon>Fungi</taxon>
        <taxon>Fungi incertae sedis</taxon>
        <taxon>Mucoromycota</taxon>
        <taxon>Glomeromycotina</taxon>
        <taxon>Glomeromycetes</taxon>
        <taxon>Diversisporales</taxon>
        <taxon>Diversisporaceae</taxon>
        <taxon>Diversispora</taxon>
    </lineage>
</organism>
<accession>A0A9N9CFG1</accession>
<feature type="non-terminal residue" evidence="1">
    <location>
        <position position="95"/>
    </location>
</feature>
<sequence>MIPDDVDDYGNNDDINCTNSIIRLRLITTNESILKIDVSINTEFFENQFDTSLYNTDGIIIYAISRNYVLITYLCGNNSGTLNNTRYNVCGTIID</sequence>
<gene>
    <name evidence="1" type="ORF">DEBURN_LOCUS9405</name>
</gene>
<proteinExistence type="predicted"/>
<evidence type="ECO:0000313" key="1">
    <source>
        <dbReference type="EMBL" id="CAG8598485.1"/>
    </source>
</evidence>
<keyword evidence="2" id="KW-1185">Reference proteome</keyword>
<comment type="caution">
    <text evidence="1">The sequence shown here is derived from an EMBL/GenBank/DDBJ whole genome shotgun (WGS) entry which is preliminary data.</text>
</comment>
<evidence type="ECO:0000313" key="2">
    <source>
        <dbReference type="Proteomes" id="UP000789706"/>
    </source>
</evidence>
<dbReference type="AlphaFoldDB" id="A0A9N9CFG1"/>
<name>A0A9N9CFG1_9GLOM</name>
<dbReference type="Proteomes" id="UP000789706">
    <property type="component" value="Unassembled WGS sequence"/>
</dbReference>
<dbReference type="EMBL" id="CAJVPK010001788">
    <property type="protein sequence ID" value="CAG8598485.1"/>
    <property type="molecule type" value="Genomic_DNA"/>
</dbReference>
<dbReference type="OrthoDB" id="2415831at2759"/>
<reference evidence="1" key="1">
    <citation type="submission" date="2021-06" db="EMBL/GenBank/DDBJ databases">
        <authorList>
            <person name="Kallberg Y."/>
            <person name="Tangrot J."/>
            <person name="Rosling A."/>
        </authorList>
    </citation>
    <scope>NUCLEOTIDE SEQUENCE</scope>
    <source>
        <strain evidence="1">AZ414A</strain>
    </source>
</reference>